<dbReference type="Pfam" id="PF20589">
    <property type="entry name" value="DUF6790"/>
    <property type="match status" value="1"/>
</dbReference>
<feature type="transmembrane region" description="Helical" evidence="1">
    <location>
        <begin position="150"/>
        <end position="173"/>
    </location>
</feature>
<feature type="transmembrane region" description="Helical" evidence="1">
    <location>
        <begin position="87"/>
        <end position="109"/>
    </location>
</feature>
<keyword evidence="1" id="KW-0812">Transmembrane</keyword>
<dbReference type="EMBL" id="BLQM01000594">
    <property type="protein sequence ID" value="GMH95221.1"/>
    <property type="molecule type" value="Genomic_DNA"/>
</dbReference>
<dbReference type="InterPro" id="IPR046740">
    <property type="entry name" value="DUF6790"/>
</dbReference>
<protein>
    <submittedName>
        <fullName evidence="2">Uncharacterized protein</fullName>
    </submittedName>
</protein>
<evidence type="ECO:0000256" key="1">
    <source>
        <dbReference type="SAM" id="Phobius"/>
    </source>
</evidence>
<organism evidence="2 3">
    <name type="scientific">Triparma laevis f. inornata</name>
    <dbReference type="NCBI Taxonomy" id="1714386"/>
    <lineage>
        <taxon>Eukaryota</taxon>
        <taxon>Sar</taxon>
        <taxon>Stramenopiles</taxon>
        <taxon>Ochrophyta</taxon>
        <taxon>Bolidophyceae</taxon>
        <taxon>Parmales</taxon>
        <taxon>Triparmaceae</taxon>
        <taxon>Triparma</taxon>
    </lineage>
</organism>
<accession>A0A9W7BVI7</accession>
<feature type="transmembrane region" description="Helical" evidence="1">
    <location>
        <begin position="41"/>
        <end position="62"/>
    </location>
</feature>
<evidence type="ECO:0000313" key="3">
    <source>
        <dbReference type="Proteomes" id="UP001162640"/>
    </source>
</evidence>
<dbReference type="AlphaFoldDB" id="A0A9W7BVI7"/>
<name>A0A9W7BVI7_9STRA</name>
<reference evidence="3" key="1">
    <citation type="journal article" date="2023" name="Commun. Biol.">
        <title>Genome analysis of Parmales, the sister group of diatoms, reveals the evolutionary specialization of diatoms from phago-mixotrophs to photoautotrophs.</title>
        <authorList>
            <person name="Ban H."/>
            <person name="Sato S."/>
            <person name="Yoshikawa S."/>
            <person name="Yamada K."/>
            <person name="Nakamura Y."/>
            <person name="Ichinomiya M."/>
            <person name="Sato N."/>
            <person name="Blanc-Mathieu R."/>
            <person name="Endo H."/>
            <person name="Kuwata A."/>
            <person name="Ogata H."/>
        </authorList>
    </citation>
    <scope>NUCLEOTIDE SEQUENCE [LARGE SCALE GENOMIC DNA]</scope>
</reference>
<keyword evidence="1" id="KW-1133">Transmembrane helix</keyword>
<feature type="transmembrane region" description="Helical" evidence="1">
    <location>
        <begin position="116"/>
        <end position="138"/>
    </location>
</feature>
<feature type="transmembrane region" description="Helical" evidence="1">
    <location>
        <begin position="12"/>
        <end position="29"/>
    </location>
</feature>
<gene>
    <name evidence="2" type="ORF">TL16_g13104</name>
</gene>
<dbReference type="Proteomes" id="UP001162640">
    <property type="component" value="Unassembled WGS sequence"/>
</dbReference>
<keyword evidence="1" id="KW-0472">Membrane</keyword>
<evidence type="ECO:0000313" key="2">
    <source>
        <dbReference type="EMBL" id="GMH95221.1"/>
    </source>
</evidence>
<proteinExistence type="predicted"/>
<comment type="caution">
    <text evidence="2">The sequence shown here is derived from an EMBL/GenBank/DDBJ whole genome shotgun (WGS) entry which is preliminary data.</text>
</comment>
<feature type="transmembrane region" description="Helical" evidence="1">
    <location>
        <begin position="185"/>
        <end position="203"/>
    </location>
</feature>
<sequence>MSMALEPPDVKNICVWAFKFVVAHTYYYFNSPRGILPGERLWTALLAAELFEGMLTGLWAWMGHKFLSDHVARSIGWPTGHRFQNEIAWMNAGLAVVMAHGFFVGMLSGPEIRWDAVLAAVLTHGTTYLGCAETHFIAIHEDNNWCTSNAGFMLLMVDDIGSVLLKSTLLLLASGYGAQLDALQLNATVAVLAAAVWFTFRYFTEVWPHREKVHVSEPWKGD</sequence>